<dbReference type="InterPro" id="IPR017871">
    <property type="entry name" value="ABC_transporter-like_CS"/>
</dbReference>
<dbReference type="EMBL" id="CP104003">
    <property type="protein sequence ID" value="UWM53214.1"/>
    <property type="molecule type" value="Genomic_DNA"/>
</dbReference>
<name>A0A9E7R0T7_9EURY</name>
<keyword evidence="7" id="KW-1185">Reference proteome</keyword>
<dbReference type="PANTHER" id="PTHR24220:SF86">
    <property type="entry name" value="ABC TRANSPORTER ABCH.1"/>
    <property type="match status" value="1"/>
</dbReference>
<dbReference type="GO" id="GO:0098796">
    <property type="term" value="C:membrane protein complex"/>
    <property type="evidence" value="ECO:0007669"/>
    <property type="project" value="UniProtKB-ARBA"/>
</dbReference>
<dbReference type="Pfam" id="PF00005">
    <property type="entry name" value="ABC_tran"/>
    <property type="match status" value="1"/>
</dbReference>
<dbReference type="SUPFAM" id="SSF52540">
    <property type="entry name" value="P-loop containing nucleoside triphosphate hydrolases"/>
    <property type="match status" value="1"/>
</dbReference>
<evidence type="ECO:0000256" key="4">
    <source>
        <dbReference type="SAM" id="MobiDB-lite"/>
    </source>
</evidence>
<evidence type="ECO:0000256" key="3">
    <source>
        <dbReference type="ARBA" id="ARBA00022840"/>
    </source>
</evidence>
<dbReference type="FunFam" id="3.40.50.300:FF:000032">
    <property type="entry name" value="Export ABC transporter ATP-binding protein"/>
    <property type="match status" value="1"/>
</dbReference>
<keyword evidence="2" id="KW-0547">Nucleotide-binding</keyword>
<dbReference type="GO" id="GO:0016887">
    <property type="term" value="F:ATP hydrolysis activity"/>
    <property type="evidence" value="ECO:0007669"/>
    <property type="project" value="InterPro"/>
</dbReference>
<dbReference type="InterPro" id="IPR017911">
    <property type="entry name" value="MacB-like_ATP-bd"/>
</dbReference>
<accession>A0A9E7R0T7</accession>
<evidence type="ECO:0000256" key="2">
    <source>
        <dbReference type="ARBA" id="ARBA00022741"/>
    </source>
</evidence>
<dbReference type="InterPro" id="IPR003439">
    <property type="entry name" value="ABC_transporter-like_ATP-bd"/>
</dbReference>
<dbReference type="KEGG" id="ssai:N0B31_13810"/>
<dbReference type="InterPro" id="IPR003593">
    <property type="entry name" value="AAA+_ATPase"/>
</dbReference>
<dbReference type="GO" id="GO:0005886">
    <property type="term" value="C:plasma membrane"/>
    <property type="evidence" value="ECO:0007669"/>
    <property type="project" value="TreeGrafter"/>
</dbReference>
<dbReference type="CDD" id="cd03255">
    <property type="entry name" value="ABC_MJ0796_LolCDE_FtsE"/>
    <property type="match status" value="1"/>
</dbReference>
<dbReference type="GO" id="GO:0005524">
    <property type="term" value="F:ATP binding"/>
    <property type="evidence" value="ECO:0007669"/>
    <property type="project" value="UniProtKB-KW"/>
</dbReference>
<dbReference type="GO" id="GO:0022857">
    <property type="term" value="F:transmembrane transporter activity"/>
    <property type="evidence" value="ECO:0007669"/>
    <property type="project" value="TreeGrafter"/>
</dbReference>
<evidence type="ECO:0000259" key="5">
    <source>
        <dbReference type="PROSITE" id="PS50893"/>
    </source>
</evidence>
<reference evidence="6" key="1">
    <citation type="submission" date="2022-09" db="EMBL/GenBank/DDBJ databases">
        <title>Diverse halophilic archaea isolated from saline environments.</title>
        <authorList>
            <person name="Cui H.-L."/>
        </authorList>
    </citation>
    <scope>NUCLEOTIDE SEQUENCE</scope>
    <source>
        <strain evidence="6">ZS-35-S2</strain>
    </source>
</reference>
<dbReference type="RefSeq" id="WP_260592209.1">
    <property type="nucleotide sequence ID" value="NZ_CP104003.1"/>
</dbReference>
<dbReference type="InterPro" id="IPR015854">
    <property type="entry name" value="ABC_transpr_LolD-like"/>
</dbReference>
<feature type="region of interest" description="Disordered" evidence="4">
    <location>
        <begin position="1"/>
        <end position="24"/>
    </location>
</feature>
<keyword evidence="1" id="KW-0813">Transport</keyword>
<evidence type="ECO:0000313" key="6">
    <source>
        <dbReference type="EMBL" id="UWM53214.1"/>
    </source>
</evidence>
<proteinExistence type="predicted"/>
<dbReference type="SMART" id="SM00382">
    <property type="entry name" value="AAA"/>
    <property type="match status" value="1"/>
</dbReference>
<evidence type="ECO:0000256" key="1">
    <source>
        <dbReference type="ARBA" id="ARBA00022448"/>
    </source>
</evidence>
<feature type="domain" description="ABC transporter" evidence="5">
    <location>
        <begin position="26"/>
        <end position="241"/>
    </location>
</feature>
<sequence length="243" mass="26399">MPASESEAVETESEATNTGHERVPPLELREVVKEYDSGAETVRALKGVDFRVDRGEFVSVVGPSGSGKSTMLNMLGLLDVPTSGEVLLDGADVTTFSERERTDARKEYIGFVFQSFFLIDSLTAVENVTLPTVYDRDRDATARAERLLERVGLGDRLDHTPGQLSGGQKQRVAIARALVNDPDVLLADEPTGNLDQETGTTILEEFSRICDEEDVAVVTVTHDPLVSDYADREVELVDGVIGG</sequence>
<protein>
    <submittedName>
        <fullName evidence="6">ABC transporter ATP-binding protein</fullName>
    </submittedName>
</protein>
<dbReference type="Gene3D" id="3.40.50.300">
    <property type="entry name" value="P-loop containing nucleotide triphosphate hydrolases"/>
    <property type="match status" value="1"/>
</dbReference>
<dbReference type="AlphaFoldDB" id="A0A9E7R0T7"/>
<dbReference type="InterPro" id="IPR027417">
    <property type="entry name" value="P-loop_NTPase"/>
</dbReference>
<organism evidence="6 7">
    <name type="scientific">Salinirubellus salinus</name>
    <dbReference type="NCBI Taxonomy" id="1364945"/>
    <lineage>
        <taxon>Archaea</taxon>
        <taxon>Methanobacteriati</taxon>
        <taxon>Methanobacteriota</taxon>
        <taxon>Stenosarchaea group</taxon>
        <taxon>Halobacteria</taxon>
        <taxon>Halobacteriales</taxon>
        <taxon>Natronomonadaceae</taxon>
        <taxon>Salinirubellus</taxon>
    </lineage>
</organism>
<evidence type="ECO:0000313" key="7">
    <source>
        <dbReference type="Proteomes" id="UP001057580"/>
    </source>
</evidence>
<dbReference type="PROSITE" id="PS00211">
    <property type="entry name" value="ABC_TRANSPORTER_1"/>
    <property type="match status" value="1"/>
</dbReference>
<gene>
    <name evidence="6" type="ORF">N0B31_13810</name>
</gene>
<dbReference type="Proteomes" id="UP001057580">
    <property type="component" value="Chromosome"/>
</dbReference>
<keyword evidence="3 6" id="KW-0067">ATP-binding</keyword>
<dbReference type="GeneID" id="74943518"/>
<dbReference type="PANTHER" id="PTHR24220">
    <property type="entry name" value="IMPORT ATP-BINDING PROTEIN"/>
    <property type="match status" value="1"/>
</dbReference>
<dbReference type="PROSITE" id="PS50893">
    <property type="entry name" value="ABC_TRANSPORTER_2"/>
    <property type="match status" value="1"/>
</dbReference>